<proteinExistence type="inferred from homology"/>
<accession>A0AA35CN26</accession>
<protein>
    <recommendedName>
        <fullName evidence="4 8">Signal peptidase I</fullName>
        <ecNumber evidence="4 8">3.4.21.89</ecNumber>
    </recommendedName>
</protein>
<evidence type="ECO:0000256" key="7">
    <source>
        <dbReference type="PIRSR" id="PIRSR600223-1"/>
    </source>
</evidence>
<dbReference type="GO" id="GO:0004252">
    <property type="term" value="F:serine-type endopeptidase activity"/>
    <property type="evidence" value="ECO:0007669"/>
    <property type="project" value="InterPro"/>
</dbReference>
<keyword evidence="11" id="KW-1185">Reference proteome</keyword>
<dbReference type="GO" id="GO:0009003">
    <property type="term" value="F:signal peptidase activity"/>
    <property type="evidence" value="ECO:0007669"/>
    <property type="project" value="UniProtKB-EC"/>
</dbReference>
<organism evidence="10 11">
    <name type="scientific">Caldinitratiruptor microaerophilus</name>
    <dbReference type="NCBI Taxonomy" id="671077"/>
    <lineage>
        <taxon>Bacteria</taxon>
        <taxon>Bacillati</taxon>
        <taxon>Bacillota</taxon>
        <taxon>Clostridia</taxon>
        <taxon>Eubacteriales</taxon>
        <taxon>Symbiobacteriaceae</taxon>
        <taxon>Caldinitratiruptor</taxon>
    </lineage>
</organism>
<dbReference type="AlphaFoldDB" id="A0AA35CN26"/>
<dbReference type="Proteomes" id="UP001163687">
    <property type="component" value="Chromosome"/>
</dbReference>
<dbReference type="SUPFAM" id="SSF51306">
    <property type="entry name" value="LexA/Signal peptidase"/>
    <property type="match status" value="1"/>
</dbReference>
<keyword evidence="5 8" id="KW-0645">Protease</keyword>
<dbReference type="PANTHER" id="PTHR43390">
    <property type="entry name" value="SIGNAL PEPTIDASE I"/>
    <property type="match status" value="1"/>
</dbReference>
<dbReference type="EMBL" id="AP025628">
    <property type="protein sequence ID" value="BDG60597.1"/>
    <property type="molecule type" value="Genomic_DNA"/>
</dbReference>
<evidence type="ECO:0000313" key="11">
    <source>
        <dbReference type="Proteomes" id="UP001163687"/>
    </source>
</evidence>
<comment type="catalytic activity">
    <reaction evidence="1 8">
        <text>Cleavage of hydrophobic, N-terminal signal or leader sequences from secreted and periplasmic proteins.</text>
        <dbReference type="EC" id="3.4.21.89"/>
    </reaction>
</comment>
<evidence type="ECO:0000313" key="10">
    <source>
        <dbReference type="EMBL" id="BDG60597.1"/>
    </source>
</evidence>
<dbReference type="RefSeq" id="WP_264844610.1">
    <property type="nucleotide sequence ID" value="NZ_AP025628.1"/>
</dbReference>
<comment type="similarity">
    <text evidence="3 8">Belongs to the peptidase S26 family.</text>
</comment>
<dbReference type="PROSITE" id="PS00501">
    <property type="entry name" value="SPASE_I_1"/>
    <property type="match status" value="1"/>
</dbReference>
<dbReference type="PRINTS" id="PR00727">
    <property type="entry name" value="LEADERPTASE"/>
</dbReference>
<dbReference type="InterPro" id="IPR019758">
    <property type="entry name" value="Pept_S26A_signal_pept_1_CS"/>
</dbReference>
<dbReference type="InterPro" id="IPR019756">
    <property type="entry name" value="Pept_S26A_signal_pept_1_Ser-AS"/>
</dbReference>
<feature type="domain" description="Peptidase S26" evidence="9">
    <location>
        <begin position="20"/>
        <end position="174"/>
    </location>
</feature>
<dbReference type="PROSITE" id="PS00761">
    <property type="entry name" value="SPASE_I_3"/>
    <property type="match status" value="1"/>
</dbReference>
<dbReference type="PANTHER" id="PTHR43390:SF1">
    <property type="entry name" value="CHLOROPLAST PROCESSING PEPTIDASE"/>
    <property type="match status" value="1"/>
</dbReference>
<evidence type="ECO:0000256" key="2">
    <source>
        <dbReference type="ARBA" id="ARBA00004401"/>
    </source>
</evidence>
<evidence type="ECO:0000256" key="4">
    <source>
        <dbReference type="ARBA" id="ARBA00013208"/>
    </source>
</evidence>
<dbReference type="Gene3D" id="2.10.109.10">
    <property type="entry name" value="Umud Fragment, subunit A"/>
    <property type="match status" value="1"/>
</dbReference>
<dbReference type="EC" id="3.4.21.89" evidence="4 8"/>
<keyword evidence="6 8" id="KW-0378">Hydrolase</keyword>
<evidence type="ECO:0000259" key="9">
    <source>
        <dbReference type="Pfam" id="PF10502"/>
    </source>
</evidence>
<reference evidence="10" key="1">
    <citation type="submission" date="2022-03" db="EMBL/GenBank/DDBJ databases">
        <title>Complete genome sequence of Caldinitratiruptor microaerophilus.</title>
        <authorList>
            <person name="Mukaiyama R."/>
            <person name="Nishiyama T."/>
            <person name="Ueda K."/>
        </authorList>
    </citation>
    <scope>NUCLEOTIDE SEQUENCE</scope>
    <source>
        <strain evidence="10">JCM 16183</strain>
    </source>
</reference>
<dbReference type="NCBIfam" id="TIGR02227">
    <property type="entry name" value="sigpep_I_bact"/>
    <property type="match status" value="1"/>
</dbReference>
<evidence type="ECO:0000256" key="5">
    <source>
        <dbReference type="ARBA" id="ARBA00022670"/>
    </source>
</evidence>
<dbReference type="InterPro" id="IPR019533">
    <property type="entry name" value="Peptidase_S26"/>
</dbReference>
<feature type="active site" evidence="7">
    <location>
        <position position="94"/>
    </location>
</feature>
<dbReference type="GO" id="GO:0006465">
    <property type="term" value="P:signal peptide processing"/>
    <property type="evidence" value="ECO:0007669"/>
    <property type="project" value="InterPro"/>
</dbReference>
<dbReference type="InterPro" id="IPR036286">
    <property type="entry name" value="LexA/Signal_pep-like_sf"/>
</dbReference>
<feature type="active site" evidence="7">
    <location>
        <position position="50"/>
    </location>
</feature>
<evidence type="ECO:0000256" key="1">
    <source>
        <dbReference type="ARBA" id="ARBA00000677"/>
    </source>
</evidence>
<dbReference type="KEGG" id="cmic:caldi_16870"/>
<dbReference type="GO" id="GO:0005886">
    <property type="term" value="C:plasma membrane"/>
    <property type="evidence" value="ECO:0007669"/>
    <property type="project" value="UniProtKB-SubCell"/>
</dbReference>
<name>A0AA35CN26_9FIRM</name>
<comment type="subcellular location">
    <subcellularLocation>
        <location evidence="2">Cell membrane</location>
        <topology evidence="2">Single-pass type II membrane protein</topology>
    </subcellularLocation>
    <subcellularLocation>
        <location evidence="8">Membrane</location>
        <topology evidence="8">Single-pass type II membrane protein</topology>
    </subcellularLocation>
</comment>
<evidence type="ECO:0000256" key="6">
    <source>
        <dbReference type="ARBA" id="ARBA00022801"/>
    </source>
</evidence>
<dbReference type="InterPro" id="IPR000223">
    <property type="entry name" value="Pept_S26A_signal_pept_1"/>
</dbReference>
<evidence type="ECO:0000256" key="8">
    <source>
        <dbReference type="RuleBase" id="RU362042"/>
    </source>
</evidence>
<dbReference type="Pfam" id="PF10502">
    <property type="entry name" value="Peptidase_S26"/>
    <property type="match status" value="1"/>
</dbReference>
<sequence length="202" mass="22700">MDAGTHRSPPRGTKGKSALREVVETVVIALLIALAIRHYVVEVFVVDGHSMEPTLRDGERLLVNKFIYRFHPPERGDIVVFRYPYGPGRRDFIKRVIAVAGDRIEARGDVVYVNGQPLDEPYLRFRHTGTFKARVVPPGTIWVMGDNRDNSEDSRAFGEISLQYVKGKAFLRFWPLDRWDLLSGRVAAGPRATAPSTPMAGQ</sequence>
<dbReference type="CDD" id="cd06530">
    <property type="entry name" value="S26_SPase_I"/>
    <property type="match status" value="1"/>
</dbReference>
<gene>
    <name evidence="10" type="ORF">caldi_16870</name>
</gene>
<evidence type="ECO:0000256" key="3">
    <source>
        <dbReference type="ARBA" id="ARBA00009370"/>
    </source>
</evidence>